<comment type="caution">
    <text evidence="1">The sequence shown here is derived from an EMBL/GenBank/DDBJ whole genome shotgun (WGS) entry which is preliminary data.</text>
</comment>
<protein>
    <submittedName>
        <fullName evidence="1">Uncharacterized protein</fullName>
    </submittedName>
</protein>
<organism evidence="1 2">
    <name type="scientific">Brachionus plicatilis</name>
    <name type="common">Marine rotifer</name>
    <name type="synonym">Brachionus muelleri</name>
    <dbReference type="NCBI Taxonomy" id="10195"/>
    <lineage>
        <taxon>Eukaryota</taxon>
        <taxon>Metazoa</taxon>
        <taxon>Spiralia</taxon>
        <taxon>Gnathifera</taxon>
        <taxon>Rotifera</taxon>
        <taxon>Eurotatoria</taxon>
        <taxon>Monogononta</taxon>
        <taxon>Pseudotrocha</taxon>
        <taxon>Ploima</taxon>
        <taxon>Brachionidae</taxon>
        <taxon>Brachionus</taxon>
    </lineage>
</organism>
<evidence type="ECO:0000313" key="2">
    <source>
        <dbReference type="Proteomes" id="UP000276133"/>
    </source>
</evidence>
<dbReference type="Proteomes" id="UP000276133">
    <property type="component" value="Unassembled WGS sequence"/>
</dbReference>
<gene>
    <name evidence="1" type="ORF">BpHYR1_005713</name>
</gene>
<sequence>MFSIERERMLEQKKQINNNNKMSGSEIQLQALKFATMLGHREFKAKDFSNVVDFLFNTENIVLEKCKTKQSSITDFEKKA</sequence>
<reference evidence="1 2" key="1">
    <citation type="journal article" date="2018" name="Sci. Rep.">
        <title>Genomic signatures of local adaptation to the degree of environmental predictability in rotifers.</title>
        <authorList>
            <person name="Franch-Gras L."/>
            <person name="Hahn C."/>
            <person name="Garcia-Roger E.M."/>
            <person name="Carmona M.J."/>
            <person name="Serra M."/>
            <person name="Gomez A."/>
        </authorList>
    </citation>
    <scope>NUCLEOTIDE SEQUENCE [LARGE SCALE GENOMIC DNA]</scope>
    <source>
        <strain evidence="1">HYR1</strain>
    </source>
</reference>
<evidence type="ECO:0000313" key="1">
    <source>
        <dbReference type="EMBL" id="RMZ96120.1"/>
    </source>
</evidence>
<accession>A0A3M7PBH1</accession>
<proteinExistence type="predicted"/>
<keyword evidence="2" id="KW-1185">Reference proteome</keyword>
<dbReference type="AlphaFoldDB" id="A0A3M7PBH1"/>
<dbReference type="EMBL" id="REGN01012305">
    <property type="protein sequence ID" value="RMZ96120.1"/>
    <property type="molecule type" value="Genomic_DNA"/>
</dbReference>
<name>A0A3M7PBH1_BRAPC</name>